<evidence type="ECO:0000256" key="17">
    <source>
        <dbReference type="ARBA" id="ARBA00049551"/>
    </source>
</evidence>
<evidence type="ECO:0000256" key="7">
    <source>
        <dbReference type="ARBA" id="ARBA00022692"/>
    </source>
</evidence>
<dbReference type="GO" id="GO:0006120">
    <property type="term" value="P:mitochondrial electron transport, NADH to ubiquinone"/>
    <property type="evidence" value="ECO:0007669"/>
    <property type="project" value="InterPro"/>
</dbReference>
<dbReference type="GO" id="GO:0005743">
    <property type="term" value="C:mitochondrial inner membrane"/>
    <property type="evidence" value="ECO:0007669"/>
    <property type="project" value="UniProtKB-SubCell"/>
</dbReference>
<comment type="function">
    <text evidence="18">Core subunit of the mitochondrial membrane respiratory chain NADH dehydrogenase (Complex I) which catalyzes electron transfer from NADH through the respiratory chain, using ubiquinone as an electron acceptor. Essential for the catalytic activity and assembly of complex I.</text>
</comment>
<name>B0JE31_9EUTH</name>
<feature type="transmembrane region" description="Helical" evidence="18">
    <location>
        <begin position="236"/>
        <end position="256"/>
    </location>
</feature>
<dbReference type="InterPro" id="IPR001750">
    <property type="entry name" value="ND/Mrp_TM"/>
</dbReference>
<keyword evidence="12 18" id="KW-0520">NAD</keyword>
<evidence type="ECO:0000256" key="11">
    <source>
        <dbReference type="ARBA" id="ARBA00022989"/>
    </source>
</evidence>
<evidence type="ECO:0000256" key="13">
    <source>
        <dbReference type="ARBA" id="ARBA00023075"/>
    </source>
</evidence>
<keyword evidence="15 18" id="KW-0472">Membrane</keyword>
<accession>B0JE31</accession>
<evidence type="ECO:0000256" key="16">
    <source>
        <dbReference type="ARBA" id="ARBA00029481"/>
    </source>
</evidence>
<keyword evidence="13 18" id="KW-0830">Ubiquinone</keyword>
<dbReference type="PRINTS" id="PR01436">
    <property type="entry name" value="NADHDHGNASE2"/>
</dbReference>
<evidence type="ECO:0000259" key="20">
    <source>
        <dbReference type="Pfam" id="PF06444"/>
    </source>
</evidence>
<evidence type="ECO:0000256" key="5">
    <source>
        <dbReference type="ARBA" id="ARBA00022448"/>
    </source>
</evidence>
<feature type="transmembrane region" description="Helical" evidence="18">
    <location>
        <begin position="180"/>
        <end position="198"/>
    </location>
</feature>
<keyword evidence="7 18" id="KW-0812">Transmembrane</keyword>
<dbReference type="GO" id="GO:0008137">
    <property type="term" value="F:NADH dehydrogenase (ubiquinone) activity"/>
    <property type="evidence" value="ECO:0007669"/>
    <property type="project" value="UniProtKB-EC"/>
</dbReference>
<evidence type="ECO:0000256" key="14">
    <source>
        <dbReference type="ARBA" id="ARBA00023128"/>
    </source>
</evidence>
<keyword evidence="5" id="KW-0813">Transport</keyword>
<feature type="transmembrane region" description="Helical" evidence="18">
    <location>
        <begin position="5"/>
        <end position="22"/>
    </location>
</feature>
<feature type="transmembrane region" description="Helical" evidence="18">
    <location>
        <begin position="276"/>
        <end position="296"/>
    </location>
</feature>
<evidence type="ECO:0000256" key="4">
    <source>
        <dbReference type="ARBA" id="ARBA00021008"/>
    </source>
</evidence>
<dbReference type="AlphaFoldDB" id="B0JE31"/>
<protein>
    <recommendedName>
        <fullName evidence="4 18">NADH-ubiquinone oxidoreductase chain 2</fullName>
        <ecNumber evidence="3 18">7.1.1.2</ecNumber>
    </recommendedName>
</protein>
<keyword evidence="11 18" id="KW-1133">Transmembrane helix</keyword>
<dbReference type="InterPro" id="IPR003917">
    <property type="entry name" value="NADH_UbQ_OxRdtase_chain2"/>
</dbReference>
<sequence>MNPIILSLMILMIFLGTMTVLLSSHWFLSWMGFEMNLFAMIPLIAIKNSPRSTEAAVKYFMTQASASMILMLAISVNYSMSGQWTITNMTNFMPMFLLIMSMLMKLGTAPFHFWVPEVIQGTPLKIGMILLTWQKIAPLFILYQSTQCSNNSHLVIMPLALLSIFIGGWGGLNQLQLRKIMAYSSIAHMGWILMIMTYNPTLMLLNLSIYMIITLALMTLLNFLNSTTTSTLSQMWNSNFLITSTILIILLSLGGLPPLSGFSPKWLIIQELTKNHSIILPTIMAITALLNLLFYLRIIYSSSMTLFPSTSQTKMKWLFKTQKINIFTPPLISLSILLIPLTPMYIIMM</sequence>
<dbReference type="PANTHER" id="PTHR46552">
    <property type="entry name" value="NADH-UBIQUINONE OXIDOREDUCTASE CHAIN 2"/>
    <property type="match status" value="1"/>
</dbReference>
<dbReference type="EMBL" id="AM905041">
    <property type="protein sequence ID" value="CAP18037.1"/>
    <property type="molecule type" value="Genomic_DNA"/>
</dbReference>
<evidence type="ECO:0000256" key="8">
    <source>
        <dbReference type="ARBA" id="ARBA00022792"/>
    </source>
</evidence>
<dbReference type="Pfam" id="PF00361">
    <property type="entry name" value="Proton_antipo_M"/>
    <property type="match status" value="1"/>
</dbReference>
<dbReference type="Pfam" id="PF06444">
    <property type="entry name" value="NADH_dehy_S2_C"/>
    <property type="match status" value="1"/>
</dbReference>
<comment type="similarity">
    <text evidence="2 18">Belongs to the complex I subunit 2 family.</text>
</comment>
<organism evidence="21">
    <name type="scientific">Hylomys suillus</name>
    <name type="common">short-tailed gymnure</name>
    <dbReference type="NCBI Taxonomy" id="48897"/>
    <lineage>
        <taxon>Eukaryota</taxon>
        <taxon>Metazoa</taxon>
        <taxon>Chordata</taxon>
        <taxon>Craniata</taxon>
        <taxon>Vertebrata</taxon>
        <taxon>Euteleostomi</taxon>
        <taxon>Mammalia</taxon>
        <taxon>Eutheria</taxon>
        <taxon>Laurasiatheria</taxon>
        <taxon>Eulipotyphla</taxon>
        <taxon>Erinaceidae</taxon>
        <taxon>Galericinae</taxon>
        <taxon>Hylomys</taxon>
    </lineage>
</organism>
<dbReference type="EC" id="7.1.1.2" evidence="3 18"/>
<comment type="subcellular location">
    <subcellularLocation>
        <location evidence="1 18">Mitochondrion inner membrane</location>
        <topology evidence="1 18">Multi-pass membrane protein</topology>
    </subcellularLocation>
</comment>
<feature type="domain" description="NADH:quinone oxidoreductase/Mrp antiporter transmembrane" evidence="19">
    <location>
        <begin position="23"/>
        <end position="290"/>
    </location>
</feature>
<keyword evidence="8 18" id="KW-0999">Mitochondrion inner membrane</keyword>
<evidence type="ECO:0000256" key="18">
    <source>
        <dbReference type="RuleBase" id="RU003403"/>
    </source>
</evidence>
<geneLocation type="mitochondrion" evidence="21"/>
<evidence type="ECO:0000256" key="10">
    <source>
        <dbReference type="ARBA" id="ARBA00022982"/>
    </source>
</evidence>
<feature type="transmembrane region" description="Helical" evidence="18">
    <location>
        <begin position="324"/>
        <end position="348"/>
    </location>
</feature>
<comment type="catalytic activity">
    <reaction evidence="17 18">
        <text>a ubiquinone + NADH + 5 H(+)(in) = a ubiquinol + NAD(+) + 4 H(+)(out)</text>
        <dbReference type="Rhea" id="RHEA:29091"/>
        <dbReference type="Rhea" id="RHEA-COMP:9565"/>
        <dbReference type="Rhea" id="RHEA-COMP:9566"/>
        <dbReference type="ChEBI" id="CHEBI:15378"/>
        <dbReference type="ChEBI" id="CHEBI:16389"/>
        <dbReference type="ChEBI" id="CHEBI:17976"/>
        <dbReference type="ChEBI" id="CHEBI:57540"/>
        <dbReference type="ChEBI" id="CHEBI:57945"/>
        <dbReference type="EC" id="7.1.1.2"/>
    </reaction>
</comment>
<evidence type="ECO:0000256" key="15">
    <source>
        <dbReference type="ARBA" id="ARBA00023136"/>
    </source>
</evidence>
<reference evidence="21" key="1">
    <citation type="journal article" date="2008" name="Gene">
        <title>Mitogenomic relationships of placental mammals and molecular estimates of their divergences.</title>
        <authorList>
            <person name="Arnason U."/>
            <person name="Adegoke J.A."/>
            <person name="Gullberg A."/>
            <person name="Harley E.H."/>
            <person name="Janke A."/>
            <person name="Kullberg M."/>
        </authorList>
    </citation>
    <scope>NUCLEOTIDE SEQUENCE</scope>
    <source>
        <strain evidence="21">T-1773</strain>
    </source>
</reference>
<dbReference type="InterPro" id="IPR050175">
    <property type="entry name" value="Complex_I_Subunit_2"/>
</dbReference>
<evidence type="ECO:0000256" key="12">
    <source>
        <dbReference type="ARBA" id="ARBA00023027"/>
    </source>
</evidence>
<feature type="transmembrane region" description="Helical" evidence="18">
    <location>
        <begin position="155"/>
        <end position="173"/>
    </location>
</feature>
<evidence type="ECO:0000256" key="6">
    <source>
        <dbReference type="ARBA" id="ARBA00022660"/>
    </source>
</evidence>
<feature type="transmembrane region" description="Helical" evidence="18">
    <location>
        <begin position="92"/>
        <end position="114"/>
    </location>
</feature>
<dbReference type="InterPro" id="IPR010933">
    <property type="entry name" value="NADH_DH_su2_C"/>
</dbReference>
<keyword evidence="10 18" id="KW-0249">Electron transport</keyword>
<evidence type="ECO:0000256" key="2">
    <source>
        <dbReference type="ARBA" id="ARBA00007012"/>
    </source>
</evidence>
<comment type="subunit">
    <text evidence="16">Core subunit of respiratory chain NADH dehydrogenase (Complex I) which is composed of 45 different subunits. Interacts with TMEM242.</text>
</comment>
<gene>
    <name evidence="21" type="primary">nadh2</name>
</gene>
<feature type="transmembrane region" description="Helical" evidence="18">
    <location>
        <begin position="204"/>
        <end position="224"/>
    </location>
</feature>
<keyword evidence="9 18" id="KW-1278">Translocase</keyword>
<evidence type="ECO:0000313" key="21">
    <source>
        <dbReference type="EMBL" id="CAP18037.1"/>
    </source>
</evidence>
<keyword evidence="14 18" id="KW-0496">Mitochondrion</keyword>
<evidence type="ECO:0000259" key="19">
    <source>
        <dbReference type="Pfam" id="PF00361"/>
    </source>
</evidence>
<proteinExistence type="inferred from homology"/>
<evidence type="ECO:0000256" key="1">
    <source>
        <dbReference type="ARBA" id="ARBA00004448"/>
    </source>
</evidence>
<dbReference type="PANTHER" id="PTHR46552:SF1">
    <property type="entry name" value="NADH-UBIQUINONE OXIDOREDUCTASE CHAIN 2"/>
    <property type="match status" value="1"/>
</dbReference>
<keyword evidence="6 18" id="KW-0679">Respiratory chain</keyword>
<feature type="domain" description="NADH dehydrogenase subunit 2 C-terminal" evidence="20">
    <location>
        <begin position="292"/>
        <end position="345"/>
    </location>
</feature>
<feature type="transmembrane region" description="Helical" evidence="18">
    <location>
        <begin position="59"/>
        <end position="80"/>
    </location>
</feature>
<evidence type="ECO:0000256" key="3">
    <source>
        <dbReference type="ARBA" id="ARBA00012944"/>
    </source>
</evidence>
<evidence type="ECO:0000256" key="9">
    <source>
        <dbReference type="ARBA" id="ARBA00022967"/>
    </source>
</evidence>